<dbReference type="InterPro" id="IPR050381">
    <property type="entry name" value="SLX1_endonuclease"/>
</dbReference>
<dbReference type="PANTHER" id="PTHR20208:SF13">
    <property type="entry name" value="STRUCTURE-SPECIFIC ENDONUCLEASE SUBUNIT SLX1"/>
    <property type="match status" value="1"/>
</dbReference>
<feature type="region of interest" description="Disordered" evidence="1">
    <location>
        <begin position="1"/>
        <end position="26"/>
    </location>
</feature>
<feature type="compositionally biased region" description="Basic and acidic residues" evidence="1">
    <location>
        <begin position="1"/>
        <end position="12"/>
    </location>
</feature>
<dbReference type="AlphaFoldDB" id="A0A6C0M418"/>
<evidence type="ECO:0000313" key="3">
    <source>
        <dbReference type="EMBL" id="QHU36701.1"/>
    </source>
</evidence>
<reference evidence="3" key="1">
    <citation type="journal article" date="2020" name="Nature">
        <title>Giant virus diversity and host interactions through global metagenomics.</title>
        <authorList>
            <person name="Schulz F."/>
            <person name="Roux S."/>
            <person name="Paez-Espino D."/>
            <person name="Jungbluth S."/>
            <person name="Walsh D.A."/>
            <person name="Denef V.J."/>
            <person name="McMahon K.D."/>
            <person name="Konstantinidis K.T."/>
            <person name="Eloe-Fadrosh E.A."/>
            <person name="Kyrpides N.C."/>
            <person name="Woyke T."/>
        </authorList>
    </citation>
    <scope>NUCLEOTIDE SEQUENCE</scope>
    <source>
        <strain evidence="3">GVMAG-S-1035124-57</strain>
    </source>
</reference>
<name>A0A6C0M418_9ZZZZ</name>
<dbReference type="InterPro" id="IPR000305">
    <property type="entry name" value="GIY-YIG_endonuc"/>
</dbReference>
<accession>A0A6C0M418</accession>
<proteinExistence type="predicted"/>
<feature type="compositionally biased region" description="Acidic residues" evidence="1">
    <location>
        <begin position="13"/>
        <end position="24"/>
    </location>
</feature>
<feature type="domain" description="GIY-YIG" evidence="2">
    <location>
        <begin position="39"/>
        <end position="123"/>
    </location>
</feature>
<dbReference type="SUPFAM" id="SSF82771">
    <property type="entry name" value="GIY-YIG endonuclease"/>
    <property type="match status" value="1"/>
</dbReference>
<organism evidence="3">
    <name type="scientific">viral metagenome</name>
    <dbReference type="NCBI Taxonomy" id="1070528"/>
    <lineage>
        <taxon>unclassified sequences</taxon>
        <taxon>metagenomes</taxon>
        <taxon>organismal metagenomes</taxon>
    </lineage>
</organism>
<dbReference type="EMBL" id="MN740631">
    <property type="protein sequence ID" value="QHU36701.1"/>
    <property type="molecule type" value="Genomic_DNA"/>
</dbReference>
<dbReference type="InterPro" id="IPR035901">
    <property type="entry name" value="GIY-YIG_endonuc_sf"/>
</dbReference>
<evidence type="ECO:0000256" key="1">
    <source>
        <dbReference type="SAM" id="MobiDB-lite"/>
    </source>
</evidence>
<evidence type="ECO:0000259" key="2">
    <source>
        <dbReference type="PROSITE" id="PS50164"/>
    </source>
</evidence>
<protein>
    <recommendedName>
        <fullName evidence="2">GIY-YIG domain-containing protein</fullName>
    </recommendedName>
</protein>
<sequence length="164" mass="18440">MPDHDHEVKADNANEDNANEDNANDDNANAIKEDVADAKEFFVYLLESSCKKATYVGATVNLERRLRQHNKELAGGAHATGARVARGETWRRACHVTGFPTWQAALQFEWRFKQLTRRERSDANQTPLERRQAALKRLLSLPQSTSKAVPFAAWPSGGPVVIWE</sequence>
<dbReference type="PANTHER" id="PTHR20208">
    <property type="entry name" value="STRUCTURE-SPECIFIC ENDONUCLEASE SUBUNIT SLX1"/>
    <property type="match status" value="1"/>
</dbReference>
<dbReference type="Gene3D" id="3.40.1440.10">
    <property type="entry name" value="GIY-YIG endonuclease"/>
    <property type="match status" value="1"/>
</dbReference>
<dbReference type="Pfam" id="PF01541">
    <property type="entry name" value="GIY-YIG"/>
    <property type="match status" value="1"/>
</dbReference>
<dbReference type="PROSITE" id="PS50164">
    <property type="entry name" value="GIY_YIG"/>
    <property type="match status" value="1"/>
</dbReference>